<dbReference type="EMBL" id="BPVZ01000108">
    <property type="protein sequence ID" value="GKV35059.1"/>
    <property type="molecule type" value="Genomic_DNA"/>
</dbReference>
<organism evidence="2 3">
    <name type="scientific">Rubroshorea leprosula</name>
    <dbReference type="NCBI Taxonomy" id="152421"/>
    <lineage>
        <taxon>Eukaryota</taxon>
        <taxon>Viridiplantae</taxon>
        <taxon>Streptophyta</taxon>
        <taxon>Embryophyta</taxon>
        <taxon>Tracheophyta</taxon>
        <taxon>Spermatophyta</taxon>
        <taxon>Magnoliopsida</taxon>
        <taxon>eudicotyledons</taxon>
        <taxon>Gunneridae</taxon>
        <taxon>Pentapetalae</taxon>
        <taxon>rosids</taxon>
        <taxon>malvids</taxon>
        <taxon>Malvales</taxon>
        <taxon>Dipterocarpaceae</taxon>
        <taxon>Rubroshorea</taxon>
    </lineage>
</organism>
<protein>
    <submittedName>
        <fullName evidence="2">Uncharacterized protein</fullName>
    </submittedName>
</protein>
<proteinExistence type="predicted"/>
<comment type="caution">
    <text evidence="2">The sequence shown here is derived from an EMBL/GenBank/DDBJ whole genome shotgun (WGS) entry which is preliminary data.</text>
</comment>
<dbReference type="Proteomes" id="UP001054252">
    <property type="component" value="Unassembled WGS sequence"/>
</dbReference>
<evidence type="ECO:0000313" key="3">
    <source>
        <dbReference type="Proteomes" id="UP001054252"/>
    </source>
</evidence>
<evidence type="ECO:0000256" key="1">
    <source>
        <dbReference type="SAM" id="Coils"/>
    </source>
</evidence>
<gene>
    <name evidence="2" type="ORF">SLEP1_g43376</name>
</gene>
<feature type="coiled-coil region" evidence="1">
    <location>
        <begin position="1"/>
        <end position="39"/>
    </location>
</feature>
<accession>A0AAV5LCS1</accession>
<keyword evidence="1" id="KW-0175">Coiled coil</keyword>
<dbReference type="PANTHER" id="PTHR34210:SF1">
    <property type="entry name" value="OS03G0274700 PROTEIN"/>
    <property type="match status" value="1"/>
</dbReference>
<dbReference type="AlphaFoldDB" id="A0AAV5LCS1"/>
<dbReference type="PANTHER" id="PTHR34210">
    <property type="entry name" value="OS01G0252900 PROTEIN"/>
    <property type="match status" value="1"/>
</dbReference>
<reference evidence="2 3" key="1">
    <citation type="journal article" date="2021" name="Commun. Biol.">
        <title>The genome of Shorea leprosula (Dipterocarpaceae) highlights the ecological relevance of drought in aseasonal tropical rainforests.</title>
        <authorList>
            <person name="Ng K.K.S."/>
            <person name="Kobayashi M.J."/>
            <person name="Fawcett J.A."/>
            <person name="Hatakeyama M."/>
            <person name="Paape T."/>
            <person name="Ng C.H."/>
            <person name="Ang C.C."/>
            <person name="Tnah L.H."/>
            <person name="Lee C.T."/>
            <person name="Nishiyama T."/>
            <person name="Sese J."/>
            <person name="O'Brien M.J."/>
            <person name="Copetti D."/>
            <person name="Mohd Noor M.I."/>
            <person name="Ong R.C."/>
            <person name="Putra M."/>
            <person name="Sireger I.Z."/>
            <person name="Indrioko S."/>
            <person name="Kosugi Y."/>
            <person name="Izuno A."/>
            <person name="Isagi Y."/>
            <person name="Lee S.L."/>
            <person name="Shimizu K.K."/>
        </authorList>
    </citation>
    <scope>NUCLEOTIDE SEQUENCE [LARGE SCALE GENOMIC DNA]</scope>
    <source>
        <strain evidence="2">214</strain>
    </source>
</reference>
<keyword evidence="3" id="KW-1185">Reference proteome</keyword>
<name>A0AAV5LCS1_9ROSI</name>
<sequence>MKLAKEQNDAEDAENARHRKKINAINAQYQGQLAALRAQHANGRDECYFS</sequence>
<evidence type="ECO:0000313" key="2">
    <source>
        <dbReference type="EMBL" id="GKV35059.1"/>
    </source>
</evidence>